<organism evidence="4">
    <name type="scientific">Gongylonema pulchrum</name>
    <dbReference type="NCBI Taxonomy" id="637853"/>
    <lineage>
        <taxon>Eukaryota</taxon>
        <taxon>Metazoa</taxon>
        <taxon>Ecdysozoa</taxon>
        <taxon>Nematoda</taxon>
        <taxon>Chromadorea</taxon>
        <taxon>Rhabditida</taxon>
        <taxon>Spirurina</taxon>
        <taxon>Spiruromorpha</taxon>
        <taxon>Spiruroidea</taxon>
        <taxon>Gongylonematidae</taxon>
        <taxon>Gongylonema</taxon>
    </lineage>
</organism>
<sequence length="93" mass="10577">MAFVSSNNNNLVLKTKNSLLERYRAEHWKRKRKLKVGKEQEEEEEASTGFASFILFIAFLIYVAFGALLLPLLNGEVSPALRCFVPDYPDLLG</sequence>
<proteinExistence type="predicted"/>
<evidence type="ECO:0000313" key="3">
    <source>
        <dbReference type="Proteomes" id="UP000271098"/>
    </source>
</evidence>
<evidence type="ECO:0000313" key="4">
    <source>
        <dbReference type="WBParaSite" id="GPUH_0000780601-mRNA-1"/>
    </source>
</evidence>
<reference evidence="4" key="1">
    <citation type="submission" date="2016-06" db="UniProtKB">
        <authorList>
            <consortium name="WormBaseParasite"/>
        </authorList>
    </citation>
    <scope>IDENTIFICATION</scope>
</reference>
<keyword evidence="1" id="KW-1133">Transmembrane helix</keyword>
<dbReference type="WBParaSite" id="GPUH_0000780601-mRNA-1">
    <property type="protein sequence ID" value="GPUH_0000780601-mRNA-1"/>
    <property type="gene ID" value="GPUH_0000780601"/>
</dbReference>
<accession>A0A183DGF6</accession>
<keyword evidence="3" id="KW-1185">Reference proteome</keyword>
<dbReference type="AlphaFoldDB" id="A0A183DGF6"/>
<dbReference type="Proteomes" id="UP000271098">
    <property type="component" value="Unassembled WGS sequence"/>
</dbReference>
<evidence type="ECO:0000256" key="1">
    <source>
        <dbReference type="SAM" id="Phobius"/>
    </source>
</evidence>
<name>A0A183DGF6_9BILA</name>
<reference evidence="2 3" key="2">
    <citation type="submission" date="2018-11" db="EMBL/GenBank/DDBJ databases">
        <authorList>
            <consortium name="Pathogen Informatics"/>
        </authorList>
    </citation>
    <scope>NUCLEOTIDE SEQUENCE [LARGE SCALE GENOMIC DNA]</scope>
</reference>
<keyword evidence="1" id="KW-0812">Transmembrane</keyword>
<evidence type="ECO:0000313" key="2">
    <source>
        <dbReference type="EMBL" id="VDK59726.1"/>
    </source>
</evidence>
<feature type="transmembrane region" description="Helical" evidence="1">
    <location>
        <begin position="50"/>
        <end position="73"/>
    </location>
</feature>
<gene>
    <name evidence="2" type="ORF">GPUH_LOCUS7800</name>
</gene>
<keyword evidence="1" id="KW-0472">Membrane</keyword>
<protein>
    <submittedName>
        <fullName evidence="4">Transmembrane protein</fullName>
    </submittedName>
</protein>
<dbReference type="EMBL" id="UYRT01021092">
    <property type="protein sequence ID" value="VDK59726.1"/>
    <property type="molecule type" value="Genomic_DNA"/>
</dbReference>